<reference evidence="4" key="1">
    <citation type="submission" date="2021-10" db="EMBL/GenBank/DDBJ databases">
        <title>Tropical sea cucumber genome reveals ecological adaptation and Cuvierian tubules defense mechanism.</title>
        <authorList>
            <person name="Chen T."/>
        </authorList>
    </citation>
    <scope>NUCLEOTIDE SEQUENCE</scope>
    <source>
        <strain evidence="4">Nanhai2018</strain>
        <tissue evidence="4">Muscle</tissue>
    </source>
</reference>
<evidence type="ECO:0000256" key="1">
    <source>
        <dbReference type="SAM" id="Phobius"/>
    </source>
</evidence>
<dbReference type="PROSITE" id="PS50835">
    <property type="entry name" value="IG_LIKE"/>
    <property type="match status" value="2"/>
</dbReference>
<dbReference type="InterPro" id="IPR007110">
    <property type="entry name" value="Ig-like_dom"/>
</dbReference>
<feature type="chain" id="PRO_5040254267" description="Ig-like domain-containing protein" evidence="2">
    <location>
        <begin position="28"/>
        <end position="289"/>
    </location>
</feature>
<evidence type="ECO:0000256" key="2">
    <source>
        <dbReference type="SAM" id="SignalP"/>
    </source>
</evidence>
<keyword evidence="1" id="KW-0812">Transmembrane</keyword>
<feature type="domain" description="Ig-like" evidence="3">
    <location>
        <begin position="24"/>
        <end position="108"/>
    </location>
</feature>
<keyword evidence="5" id="KW-1185">Reference proteome</keyword>
<dbReference type="Gene3D" id="2.60.40.10">
    <property type="entry name" value="Immunoglobulins"/>
    <property type="match status" value="1"/>
</dbReference>
<proteinExistence type="predicted"/>
<evidence type="ECO:0000313" key="4">
    <source>
        <dbReference type="EMBL" id="KAJ8035066.1"/>
    </source>
</evidence>
<sequence>MDHMHIPIVAVVLVWLLLLHTATPSFAEISCPNFYMEKGHTKTISCTSDAAVVDFYWYKGVTSQQSPILNLDSRGRGGTEYGGEHFQINLNGSMIITNAKVEHESYYTFLGYFKDGNFSISTFLVNITVTPNPPCLVISGCKPCEACNLSVSRKSGSLVCSVSGSRPSLPLNWITTSHVGISFIKYQQNEETDATTDTWSTSVLLEYEITKPCGVKEEFHCEAEDNFHILQSNAALVEIKNDLCRDDGFASPTGRNIAVICAVLLILFVVIIVSYLITRRYARSGQKGT</sequence>
<organism evidence="4 5">
    <name type="scientific">Holothuria leucospilota</name>
    <name type="common">Black long sea cucumber</name>
    <name type="synonym">Mertensiothuria leucospilota</name>
    <dbReference type="NCBI Taxonomy" id="206669"/>
    <lineage>
        <taxon>Eukaryota</taxon>
        <taxon>Metazoa</taxon>
        <taxon>Echinodermata</taxon>
        <taxon>Eleutherozoa</taxon>
        <taxon>Echinozoa</taxon>
        <taxon>Holothuroidea</taxon>
        <taxon>Aspidochirotacea</taxon>
        <taxon>Aspidochirotida</taxon>
        <taxon>Holothuriidae</taxon>
        <taxon>Holothuria</taxon>
    </lineage>
</organism>
<comment type="caution">
    <text evidence="4">The sequence shown here is derived from an EMBL/GenBank/DDBJ whole genome shotgun (WGS) entry which is preliminary data.</text>
</comment>
<evidence type="ECO:0000313" key="5">
    <source>
        <dbReference type="Proteomes" id="UP001152320"/>
    </source>
</evidence>
<feature type="signal peptide" evidence="2">
    <location>
        <begin position="1"/>
        <end position="27"/>
    </location>
</feature>
<keyword evidence="1" id="KW-1133">Transmembrane helix</keyword>
<keyword evidence="1" id="KW-0472">Membrane</keyword>
<keyword evidence="2" id="KW-0732">Signal</keyword>
<dbReference type="EMBL" id="JAIZAY010000010">
    <property type="protein sequence ID" value="KAJ8035066.1"/>
    <property type="molecule type" value="Genomic_DNA"/>
</dbReference>
<feature type="domain" description="Ig-like" evidence="3">
    <location>
        <begin position="133"/>
        <end position="237"/>
    </location>
</feature>
<dbReference type="InterPro" id="IPR013783">
    <property type="entry name" value="Ig-like_fold"/>
</dbReference>
<dbReference type="Proteomes" id="UP001152320">
    <property type="component" value="Chromosome 10"/>
</dbReference>
<protein>
    <recommendedName>
        <fullName evidence="3">Ig-like domain-containing protein</fullName>
    </recommendedName>
</protein>
<dbReference type="AlphaFoldDB" id="A0A9Q1BY55"/>
<name>A0A9Q1BY55_HOLLE</name>
<dbReference type="SUPFAM" id="SSF48726">
    <property type="entry name" value="Immunoglobulin"/>
    <property type="match status" value="1"/>
</dbReference>
<dbReference type="InterPro" id="IPR036179">
    <property type="entry name" value="Ig-like_dom_sf"/>
</dbReference>
<feature type="transmembrane region" description="Helical" evidence="1">
    <location>
        <begin position="257"/>
        <end position="277"/>
    </location>
</feature>
<gene>
    <name evidence="4" type="ORF">HOLleu_22159</name>
</gene>
<accession>A0A9Q1BY55</accession>
<evidence type="ECO:0000259" key="3">
    <source>
        <dbReference type="PROSITE" id="PS50835"/>
    </source>
</evidence>